<dbReference type="RefSeq" id="WP_184239540.1">
    <property type="nucleotide sequence ID" value="NZ_JACHMJ010000001.1"/>
</dbReference>
<name>A0A841ATJ8_9MICO</name>
<proteinExistence type="predicted"/>
<keyword evidence="1" id="KW-1133">Transmembrane helix</keyword>
<comment type="caution">
    <text evidence="2">The sequence shown here is derived from an EMBL/GenBank/DDBJ whole genome shotgun (WGS) entry which is preliminary data.</text>
</comment>
<keyword evidence="1" id="KW-0812">Transmembrane</keyword>
<sequence length="345" mass="36838">MTPAHDAANAVNAAAEPYPAPAIHDASLSVVVPEALTTALRSYAAQAKGITTTLAAVTDYNQIRQLVTAATEAQRQQERLIASTLTPAFEAVSRYHDDIAKTVTAASRFYQAEVASTYANVARIQDAAAMAVANVTRYEAQFGAIAALATKQQSMYATSFDPVIDAFNRYQAIPTMTALQTRYAVLEQGFRAESGTPADDFGRVLKAADRHPSLRASLDAAIVATQKPGTFGADFVGFRTRTADVADAFDDAENDPSLMEPLEALQESAQLTDEVLFDLGDALGLWERVKTHRLSAARLVICYTIGLTGFVAYSGTGAPWPVALFDSVIAGGGMYLALSDRAREN</sequence>
<gene>
    <name evidence="2" type="ORF">HD599_003238</name>
</gene>
<organism evidence="2 3">
    <name type="scientific">Conyzicola lurida</name>
    <dbReference type="NCBI Taxonomy" id="1172621"/>
    <lineage>
        <taxon>Bacteria</taxon>
        <taxon>Bacillati</taxon>
        <taxon>Actinomycetota</taxon>
        <taxon>Actinomycetes</taxon>
        <taxon>Micrococcales</taxon>
        <taxon>Microbacteriaceae</taxon>
        <taxon>Conyzicola</taxon>
    </lineage>
</organism>
<protein>
    <submittedName>
        <fullName evidence="2">Uncharacterized protein</fullName>
    </submittedName>
</protein>
<keyword evidence="3" id="KW-1185">Reference proteome</keyword>
<accession>A0A841ATJ8</accession>
<dbReference type="EMBL" id="JACHMJ010000001">
    <property type="protein sequence ID" value="MBB5844915.1"/>
    <property type="molecule type" value="Genomic_DNA"/>
</dbReference>
<evidence type="ECO:0000256" key="1">
    <source>
        <dbReference type="SAM" id="Phobius"/>
    </source>
</evidence>
<evidence type="ECO:0000313" key="3">
    <source>
        <dbReference type="Proteomes" id="UP000536685"/>
    </source>
</evidence>
<feature type="transmembrane region" description="Helical" evidence="1">
    <location>
        <begin position="296"/>
        <end position="314"/>
    </location>
</feature>
<dbReference type="Proteomes" id="UP000536685">
    <property type="component" value="Unassembled WGS sequence"/>
</dbReference>
<feature type="transmembrane region" description="Helical" evidence="1">
    <location>
        <begin position="320"/>
        <end position="338"/>
    </location>
</feature>
<evidence type="ECO:0000313" key="2">
    <source>
        <dbReference type="EMBL" id="MBB5844915.1"/>
    </source>
</evidence>
<reference evidence="2 3" key="1">
    <citation type="submission" date="2020-08" db="EMBL/GenBank/DDBJ databases">
        <title>Sequencing the genomes of 1000 actinobacteria strains.</title>
        <authorList>
            <person name="Klenk H.-P."/>
        </authorList>
    </citation>
    <scope>NUCLEOTIDE SEQUENCE [LARGE SCALE GENOMIC DNA]</scope>
    <source>
        <strain evidence="2 3">DSM 105784</strain>
    </source>
</reference>
<keyword evidence="1" id="KW-0472">Membrane</keyword>
<dbReference type="AlphaFoldDB" id="A0A841ATJ8"/>